<dbReference type="EMBL" id="KV419395">
    <property type="protein sequence ID" value="KZS98283.1"/>
    <property type="molecule type" value="Genomic_DNA"/>
</dbReference>
<keyword evidence="11" id="KW-0472">Membrane</keyword>
<comment type="pathway">
    <text evidence="2">Secondary metabolite biosynthesis.</text>
</comment>
<dbReference type="Pfam" id="PF00067">
    <property type="entry name" value="p450"/>
    <property type="match status" value="1"/>
</dbReference>
<name>A0A164ZZM2_9AGAM</name>
<dbReference type="Gene3D" id="1.10.630.10">
    <property type="entry name" value="Cytochrome P450"/>
    <property type="match status" value="1"/>
</dbReference>
<feature type="binding site" description="axial binding residue" evidence="9">
    <location>
        <position position="478"/>
    </location>
    <ligand>
        <name>heme</name>
        <dbReference type="ChEBI" id="CHEBI:30413"/>
    </ligand>
    <ligandPart>
        <name>Fe</name>
        <dbReference type="ChEBI" id="CHEBI:18248"/>
    </ligandPart>
</feature>
<evidence type="ECO:0000313" key="12">
    <source>
        <dbReference type="EMBL" id="KZS98283.1"/>
    </source>
</evidence>
<evidence type="ECO:0000256" key="7">
    <source>
        <dbReference type="ARBA" id="ARBA00023004"/>
    </source>
</evidence>
<keyword evidence="13" id="KW-1185">Reference proteome</keyword>
<feature type="transmembrane region" description="Helical" evidence="11">
    <location>
        <begin position="7"/>
        <end position="28"/>
    </location>
</feature>
<evidence type="ECO:0000256" key="5">
    <source>
        <dbReference type="ARBA" id="ARBA00022723"/>
    </source>
</evidence>
<dbReference type="PANTHER" id="PTHR24305">
    <property type="entry name" value="CYTOCHROME P450"/>
    <property type="match status" value="1"/>
</dbReference>
<reference evidence="12 13" key="1">
    <citation type="journal article" date="2016" name="Mol. Biol. Evol.">
        <title>Comparative Genomics of Early-Diverging Mushroom-Forming Fungi Provides Insights into the Origins of Lignocellulose Decay Capabilities.</title>
        <authorList>
            <person name="Nagy L.G."/>
            <person name="Riley R."/>
            <person name="Tritt A."/>
            <person name="Adam C."/>
            <person name="Daum C."/>
            <person name="Floudas D."/>
            <person name="Sun H."/>
            <person name="Yadav J.S."/>
            <person name="Pangilinan J."/>
            <person name="Larsson K.H."/>
            <person name="Matsuura K."/>
            <person name="Barry K."/>
            <person name="Labutti K."/>
            <person name="Kuo R."/>
            <person name="Ohm R.A."/>
            <person name="Bhattacharya S.S."/>
            <person name="Shirouzu T."/>
            <person name="Yoshinaga Y."/>
            <person name="Martin F.M."/>
            <person name="Grigoriev I.V."/>
            <person name="Hibbett D.S."/>
        </authorList>
    </citation>
    <scope>NUCLEOTIDE SEQUENCE [LARGE SCALE GENOMIC DNA]</scope>
    <source>
        <strain evidence="12 13">HHB9708</strain>
    </source>
</reference>
<dbReference type="InterPro" id="IPR001128">
    <property type="entry name" value="Cyt_P450"/>
</dbReference>
<keyword evidence="11" id="KW-1133">Transmembrane helix</keyword>
<accession>A0A164ZZM2</accession>
<gene>
    <name evidence="12" type="ORF">SISNIDRAFT_448479</name>
</gene>
<keyword evidence="6 10" id="KW-0560">Oxidoreductase</keyword>
<protein>
    <submittedName>
        <fullName evidence="12">Cytochrome-450 hydroxylase</fullName>
    </submittedName>
</protein>
<dbReference type="PANTHER" id="PTHR24305:SF166">
    <property type="entry name" value="CYTOCHROME P450 12A4, MITOCHONDRIAL-RELATED"/>
    <property type="match status" value="1"/>
</dbReference>
<evidence type="ECO:0000256" key="6">
    <source>
        <dbReference type="ARBA" id="ARBA00023002"/>
    </source>
</evidence>
<keyword evidence="5 9" id="KW-0479">Metal-binding</keyword>
<evidence type="ECO:0000256" key="2">
    <source>
        <dbReference type="ARBA" id="ARBA00005179"/>
    </source>
</evidence>
<keyword evidence="11" id="KW-0812">Transmembrane</keyword>
<dbReference type="PRINTS" id="PR00385">
    <property type="entry name" value="P450"/>
</dbReference>
<evidence type="ECO:0000256" key="9">
    <source>
        <dbReference type="PIRSR" id="PIRSR602403-1"/>
    </source>
</evidence>
<dbReference type="Proteomes" id="UP000076722">
    <property type="component" value="Unassembled WGS sequence"/>
</dbReference>
<evidence type="ECO:0000256" key="10">
    <source>
        <dbReference type="RuleBase" id="RU000461"/>
    </source>
</evidence>
<dbReference type="InterPro" id="IPR036396">
    <property type="entry name" value="Cyt_P450_sf"/>
</dbReference>
<dbReference type="OrthoDB" id="1470350at2759"/>
<dbReference type="GO" id="GO:0020037">
    <property type="term" value="F:heme binding"/>
    <property type="evidence" value="ECO:0007669"/>
    <property type="project" value="InterPro"/>
</dbReference>
<keyword evidence="4 9" id="KW-0349">Heme</keyword>
<evidence type="ECO:0000313" key="13">
    <source>
        <dbReference type="Proteomes" id="UP000076722"/>
    </source>
</evidence>
<dbReference type="InterPro" id="IPR017972">
    <property type="entry name" value="Cyt_P450_CS"/>
</dbReference>
<dbReference type="AlphaFoldDB" id="A0A164ZZM2"/>
<keyword evidence="7 9" id="KW-0408">Iron</keyword>
<evidence type="ECO:0000256" key="8">
    <source>
        <dbReference type="ARBA" id="ARBA00023033"/>
    </source>
</evidence>
<evidence type="ECO:0000256" key="3">
    <source>
        <dbReference type="ARBA" id="ARBA00010617"/>
    </source>
</evidence>
<comment type="similarity">
    <text evidence="3 10">Belongs to the cytochrome P450 family.</text>
</comment>
<proteinExistence type="inferred from homology"/>
<evidence type="ECO:0000256" key="11">
    <source>
        <dbReference type="SAM" id="Phobius"/>
    </source>
</evidence>
<comment type="cofactor">
    <cofactor evidence="1 9">
        <name>heme</name>
        <dbReference type="ChEBI" id="CHEBI:30413"/>
    </cofactor>
</comment>
<dbReference type="STRING" id="1314777.A0A164ZZM2"/>
<dbReference type="InterPro" id="IPR002403">
    <property type="entry name" value="Cyt_P450_E_grp-IV"/>
</dbReference>
<dbReference type="GO" id="GO:0016705">
    <property type="term" value="F:oxidoreductase activity, acting on paired donors, with incorporation or reduction of molecular oxygen"/>
    <property type="evidence" value="ECO:0007669"/>
    <property type="project" value="InterPro"/>
</dbReference>
<evidence type="ECO:0000256" key="1">
    <source>
        <dbReference type="ARBA" id="ARBA00001971"/>
    </source>
</evidence>
<dbReference type="GO" id="GO:0005506">
    <property type="term" value="F:iron ion binding"/>
    <property type="evidence" value="ECO:0007669"/>
    <property type="project" value="InterPro"/>
</dbReference>
<dbReference type="PRINTS" id="PR00465">
    <property type="entry name" value="EP450IV"/>
</dbReference>
<sequence>MVPSLSSLLLGLIILFLGVASFLLYFLFVAPLYNPLRDVPGPPSPKLFGTHLGYVLDAELSAKNHDMLVSRYGKNIRIRGLGPWDDRLLTLDPLAIAHVMNYPTIYQKPWQSRRLITRLIGCGMLAAEGVVHKRQRKVSNPAFSPQNLRGFIPLFFSKAEELRDKWLSLMSNPSDGVKVDICHWISRATFDVNGIAGFDYQFHAIQDESNEVYLAYKDMFEIAISQGQNLKSIIGIYLPIIWKLFPDESTRIVDKSWKTILKVGRHLVQTKKATIADKNNTDRDLLTLLLKSNISTEIPAEQRISDDDILFQISTFLFAGSDTTSLALTWILLLLSRPGHQHLQNRLRSELNTLDSSLPPDELFPLIDALPFLDNVIKEGLRVIPPVHSSLRVATKDDIIPSSTPIRKPDGSKVNVIRVAKGTMVHVPVEGFALDKSVWGEDAWDFKPDRWDDLPEAVKTLPGLYSNLLAFSAGPRSCIGMRFSIMEMKIMLFVLMRGFDFVDPEKVFKANVVLTRPYVVGRFKEGSQCPVVVKPHSAL</sequence>
<dbReference type="PROSITE" id="PS00086">
    <property type="entry name" value="CYTOCHROME_P450"/>
    <property type="match status" value="1"/>
</dbReference>
<dbReference type="GO" id="GO:0004497">
    <property type="term" value="F:monooxygenase activity"/>
    <property type="evidence" value="ECO:0007669"/>
    <property type="project" value="UniProtKB-KW"/>
</dbReference>
<dbReference type="InterPro" id="IPR050121">
    <property type="entry name" value="Cytochrome_P450_monoxygenase"/>
</dbReference>
<organism evidence="12 13">
    <name type="scientific">Sistotremastrum niveocremeum HHB9708</name>
    <dbReference type="NCBI Taxonomy" id="1314777"/>
    <lineage>
        <taxon>Eukaryota</taxon>
        <taxon>Fungi</taxon>
        <taxon>Dikarya</taxon>
        <taxon>Basidiomycota</taxon>
        <taxon>Agaricomycotina</taxon>
        <taxon>Agaricomycetes</taxon>
        <taxon>Sistotremastrales</taxon>
        <taxon>Sistotremastraceae</taxon>
        <taxon>Sertulicium</taxon>
        <taxon>Sertulicium niveocremeum</taxon>
    </lineage>
</organism>
<dbReference type="SUPFAM" id="SSF48264">
    <property type="entry name" value="Cytochrome P450"/>
    <property type="match status" value="1"/>
</dbReference>
<keyword evidence="8 10" id="KW-0503">Monooxygenase</keyword>
<evidence type="ECO:0000256" key="4">
    <source>
        <dbReference type="ARBA" id="ARBA00022617"/>
    </source>
</evidence>